<evidence type="ECO:0000313" key="2">
    <source>
        <dbReference type="EMBL" id="CAB4900314.1"/>
    </source>
</evidence>
<proteinExistence type="predicted"/>
<dbReference type="AlphaFoldDB" id="A0A6J7G134"/>
<dbReference type="InterPro" id="IPR049311">
    <property type="entry name" value="GIY_YIG_cat"/>
</dbReference>
<sequence length="452" mass="50587">MLVATLREFNRPIGTARTGPDGTVAFDAPVFEQLAQRHTVWSESLDRQVTVADGDDYLLALPSHILCTQYTATLSWERPSPTDDDDLIDWIALGVRTDRISPSDAERRLPDAPGLYAVWGTREAWIQLGLGEEFEQAPRPLYIGKSESSLRTRDARTHFRAGKTGHSTLRRSLAGLLHTTDVCGPLRAQPRNLANPERFSNFALDDHSEQLLQTWMEEHLKITWWTAGEDQQAAARPLKDLERALLAHPLWAASPPPLNLKDLGGTTTTTVRRIKTARKVLADQARAFAPGGDPDLHGPQLVDEHHYDLLDLFRAEERTRQAPQHQRRRDALARALGIPLLEDMGPGIDMDEGDRRHPDELFADDAFAWFLRGAIARLDAADSPFDGLLEAPRPVGRLYARHAERLRELAPRWHDALHDLVYDGLAMRYGIASHATTNGRDVRAAEDDQADG</sequence>
<gene>
    <name evidence="2" type="ORF">UFOPK3564_00532</name>
</gene>
<dbReference type="EMBL" id="CAFBMK010000018">
    <property type="protein sequence ID" value="CAB4900314.1"/>
    <property type="molecule type" value="Genomic_DNA"/>
</dbReference>
<feature type="domain" description="GIY-YIG catalytic" evidence="1">
    <location>
        <begin position="141"/>
        <end position="276"/>
    </location>
</feature>
<protein>
    <submittedName>
        <fullName evidence="2">Unannotated protein</fullName>
    </submittedName>
</protein>
<evidence type="ECO:0000259" key="1">
    <source>
        <dbReference type="Pfam" id="PF20815"/>
    </source>
</evidence>
<accession>A0A6J7G134</accession>
<dbReference type="Pfam" id="PF20815">
    <property type="entry name" value="GIY_YIG_2"/>
    <property type="match status" value="1"/>
</dbReference>
<name>A0A6J7G134_9ZZZZ</name>
<reference evidence="2" key="1">
    <citation type="submission" date="2020-05" db="EMBL/GenBank/DDBJ databases">
        <authorList>
            <person name="Chiriac C."/>
            <person name="Salcher M."/>
            <person name="Ghai R."/>
            <person name="Kavagutti S V."/>
        </authorList>
    </citation>
    <scope>NUCLEOTIDE SEQUENCE</scope>
</reference>
<organism evidence="2">
    <name type="scientific">freshwater metagenome</name>
    <dbReference type="NCBI Taxonomy" id="449393"/>
    <lineage>
        <taxon>unclassified sequences</taxon>
        <taxon>metagenomes</taxon>
        <taxon>ecological metagenomes</taxon>
    </lineage>
</organism>